<accession>A0A076PU54</accession>
<dbReference type="InterPro" id="IPR035919">
    <property type="entry name" value="EAL_sf"/>
</dbReference>
<evidence type="ECO:0000259" key="3">
    <source>
        <dbReference type="PROSITE" id="PS50113"/>
    </source>
</evidence>
<dbReference type="InterPro" id="IPR043128">
    <property type="entry name" value="Rev_trsase/Diguanyl_cyclase"/>
</dbReference>
<dbReference type="InterPro" id="IPR001633">
    <property type="entry name" value="EAL_dom"/>
</dbReference>
<dbReference type="InterPro" id="IPR001610">
    <property type="entry name" value="PAC"/>
</dbReference>
<dbReference type="PANTHER" id="PTHR44757:SF2">
    <property type="entry name" value="BIOFILM ARCHITECTURE MAINTENANCE PROTEIN MBAA"/>
    <property type="match status" value="1"/>
</dbReference>
<dbReference type="SMART" id="SM00052">
    <property type="entry name" value="EAL"/>
    <property type="match status" value="1"/>
</dbReference>
<dbReference type="Gene3D" id="3.20.20.450">
    <property type="entry name" value="EAL domain"/>
    <property type="match status" value="1"/>
</dbReference>
<dbReference type="SMART" id="SM00091">
    <property type="entry name" value="PAS"/>
    <property type="match status" value="2"/>
</dbReference>
<reference evidence="6 7" key="1">
    <citation type="journal article" date="2014" name="Genome Announc.">
        <title>Complete Genome Sequence of Polychlorinated Biphenyl Degrader Comamonas testosteroni TK102 (NBRC 109938).</title>
        <authorList>
            <person name="Fukuda K."/>
            <person name="Hosoyama A."/>
            <person name="Tsuchikane K."/>
            <person name="Ohji S."/>
            <person name="Yamazoe A."/>
            <person name="Fujita N."/>
            <person name="Shintani M."/>
            <person name="Kimbara K."/>
        </authorList>
    </citation>
    <scope>NUCLEOTIDE SEQUENCE [LARGE SCALE GENOMIC DNA]</scope>
    <source>
        <strain evidence="6">TK102</strain>
    </source>
</reference>
<comment type="catalytic activity">
    <reaction evidence="1">
        <text>3',3'-c-di-GMP + H2O = 5'-phosphoguanylyl(3'-&gt;5')guanosine + H(+)</text>
        <dbReference type="Rhea" id="RHEA:24902"/>
        <dbReference type="ChEBI" id="CHEBI:15377"/>
        <dbReference type="ChEBI" id="CHEBI:15378"/>
        <dbReference type="ChEBI" id="CHEBI:58754"/>
        <dbReference type="ChEBI" id="CHEBI:58805"/>
        <dbReference type="EC" id="3.1.4.52"/>
    </reaction>
    <physiologicalReaction direction="left-to-right" evidence="1">
        <dbReference type="Rhea" id="RHEA:24903"/>
    </physiologicalReaction>
</comment>
<dbReference type="AlphaFoldDB" id="A0A076PU54"/>
<dbReference type="InterPro" id="IPR012226">
    <property type="entry name" value="Diguanyl_cyclase/Pdiesterase"/>
</dbReference>
<dbReference type="SUPFAM" id="SSF141868">
    <property type="entry name" value="EAL domain-like"/>
    <property type="match status" value="1"/>
</dbReference>
<dbReference type="FunFam" id="3.30.70.270:FF:000001">
    <property type="entry name" value="Diguanylate cyclase domain protein"/>
    <property type="match status" value="1"/>
</dbReference>
<dbReference type="InterPro" id="IPR029787">
    <property type="entry name" value="Nucleotide_cyclase"/>
</dbReference>
<dbReference type="GO" id="GO:0071111">
    <property type="term" value="F:cyclic-guanylate-specific phosphodiesterase activity"/>
    <property type="evidence" value="ECO:0007669"/>
    <property type="project" value="UniProtKB-EC"/>
</dbReference>
<sequence length="869" mass="95203">MMREGDIGAMPPELQLARLQALDRVMAMAEFGLDGVLCRANDNYLQLMGLTREQCLGRAHRSFCSAQLAGSARYREIWAHLCAGNAYSGVVERLRSDGSSCWLEATYSPVMDAQGRVAHILKIATDVTQRRALEQAQQEHLRRLSLVADASDTAVVISDGNSRIVHVNGGFTRMFGWRTEEVAGRTPIALLAPQVSETFVDRYRSDLRAGQPVGREEIVVGKHGQRYWAKVISNPILDAGGCWQYTVSMLTDITRSKMHEALQHRVLEAMARERPLVEVLEMVCLEVERIAPEVTASILEVDAQGLLHPLAGPSLPQSYSALLDGLAVGPKVGSCGTAAWLNAPVQVDDIGQDPLWADFRHLILPLGFKACWSTPICNSEGKPIGTFAFYYREPLTGGASAFHQQLVDACIHLCALALERELSRARIRQLAFYDGLTGLPNRSLLQAKADQAIASAATHDAQLAVLFIDLDRFKQVNDSLGHPVGDELLRSVAARLQRVLRSSDIAGRLSGDEFVAVLPHCDAEYVANTIERLQELLAEPLNIADTSLAISASIGIAMFPSDGRDMETLVHRADMAMYQAKSKGRGRFCFFSSEMNRLAQERLALETALRKALKSGGLRLHYQPQIEMATGRLYGVEALARWSHAELGEISPARFIPLAEECGLIADLGSWALEEACRQLSQWRAKGLEVPAVSVNLSPSSFHNLDLPRMIADTLDRNDLVPQDLTLELTESILLDTNPSTMKTINEVHAHGVRLSMDDFGTGYSSLSYLRRLPVSELKLDRSFVADLEHDEAARALSSAILGIGKSLHLTVVAEGVETPTQSVMLCEQGYPVAQGFLFARPLAPQEFEHWLAANAASPVQTAYGAMAA</sequence>
<dbReference type="InterPro" id="IPR000160">
    <property type="entry name" value="GGDEF_dom"/>
</dbReference>
<dbReference type="GO" id="GO:0071732">
    <property type="term" value="P:cellular response to nitric oxide"/>
    <property type="evidence" value="ECO:0007669"/>
    <property type="project" value="UniProtKB-ARBA"/>
</dbReference>
<feature type="domain" description="PAC" evidence="3">
    <location>
        <begin position="213"/>
        <end position="265"/>
    </location>
</feature>
<dbReference type="KEGG" id="ctes:O987_20590"/>
<dbReference type="Pfam" id="PF08448">
    <property type="entry name" value="PAS_4"/>
    <property type="match status" value="1"/>
</dbReference>
<dbReference type="NCBIfam" id="TIGR00254">
    <property type="entry name" value="GGDEF"/>
    <property type="match status" value="1"/>
</dbReference>
<proteinExistence type="predicted"/>
<dbReference type="FunFam" id="3.20.20.450:FF:000001">
    <property type="entry name" value="Cyclic di-GMP phosphodiesterase yahA"/>
    <property type="match status" value="1"/>
</dbReference>
<dbReference type="InterPro" id="IPR013767">
    <property type="entry name" value="PAS_fold"/>
</dbReference>
<dbReference type="Pfam" id="PF00990">
    <property type="entry name" value="GGDEF"/>
    <property type="match status" value="1"/>
</dbReference>
<dbReference type="CDD" id="cd01948">
    <property type="entry name" value="EAL"/>
    <property type="match status" value="1"/>
</dbReference>
<dbReference type="SUPFAM" id="SSF55785">
    <property type="entry name" value="PYP-like sensor domain (PAS domain)"/>
    <property type="match status" value="2"/>
</dbReference>
<gene>
    <name evidence="6" type="ORF">O987_20590</name>
</gene>
<dbReference type="InterPro" id="IPR035965">
    <property type="entry name" value="PAS-like_dom_sf"/>
</dbReference>
<dbReference type="Pfam" id="PF13185">
    <property type="entry name" value="GAF_2"/>
    <property type="match status" value="1"/>
</dbReference>
<evidence type="ECO:0000259" key="2">
    <source>
        <dbReference type="PROSITE" id="PS50112"/>
    </source>
</evidence>
<evidence type="ECO:0000259" key="5">
    <source>
        <dbReference type="PROSITE" id="PS50887"/>
    </source>
</evidence>
<feature type="domain" description="PAC" evidence="3">
    <location>
        <begin position="87"/>
        <end position="139"/>
    </location>
</feature>
<dbReference type="Pfam" id="PF00563">
    <property type="entry name" value="EAL"/>
    <property type="match status" value="1"/>
</dbReference>
<dbReference type="Gene3D" id="3.30.450.20">
    <property type="entry name" value="PAS domain"/>
    <property type="match status" value="2"/>
</dbReference>
<dbReference type="InterPro" id="IPR000014">
    <property type="entry name" value="PAS"/>
</dbReference>
<dbReference type="PROSITE" id="PS50883">
    <property type="entry name" value="EAL"/>
    <property type="match status" value="1"/>
</dbReference>
<name>A0A076PU54_COMTE</name>
<dbReference type="InterPro" id="IPR029016">
    <property type="entry name" value="GAF-like_dom_sf"/>
</dbReference>
<evidence type="ECO:0000259" key="4">
    <source>
        <dbReference type="PROSITE" id="PS50883"/>
    </source>
</evidence>
<dbReference type="PROSITE" id="PS50887">
    <property type="entry name" value="GGDEF"/>
    <property type="match status" value="1"/>
</dbReference>
<evidence type="ECO:0000256" key="1">
    <source>
        <dbReference type="ARBA" id="ARBA00051114"/>
    </source>
</evidence>
<dbReference type="SUPFAM" id="SSF55073">
    <property type="entry name" value="Nucleotide cyclase"/>
    <property type="match status" value="1"/>
</dbReference>
<dbReference type="EMBL" id="CP006704">
    <property type="protein sequence ID" value="AIJ48211.1"/>
    <property type="molecule type" value="Genomic_DNA"/>
</dbReference>
<dbReference type="CDD" id="cd00130">
    <property type="entry name" value="PAS"/>
    <property type="match status" value="2"/>
</dbReference>
<dbReference type="Pfam" id="PF00989">
    <property type="entry name" value="PAS"/>
    <property type="match status" value="1"/>
</dbReference>
<dbReference type="PANTHER" id="PTHR44757">
    <property type="entry name" value="DIGUANYLATE CYCLASE DGCP"/>
    <property type="match status" value="1"/>
</dbReference>
<dbReference type="Gene3D" id="3.30.450.40">
    <property type="match status" value="1"/>
</dbReference>
<dbReference type="InterPro" id="IPR013656">
    <property type="entry name" value="PAS_4"/>
</dbReference>
<dbReference type="HOGENOM" id="CLU_000445_70_20_4"/>
<dbReference type="GO" id="GO:0006355">
    <property type="term" value="P:regulation of DNA-templated transcription"/>
    <property type="evidence" value="ECO:0007669"/>
    <property type="project" value="InterPro"/>
</dbReference>
<feature type="domain" description="PAS" evidence="2">
    <location>
        <begin position="140"/>
        <end position="210"/>
    </location>
</feature>
<dbReference type="NCBIfam" id="TIGR00229">
    <property type="entry name" value="sensory_box"/>
    <property type="match status" value="2"/>
</dbReference>
<organism evidence="6 7">
    <name type="scientific">Comamonas testosteroni TK102</name>
    <dbReference type="NCBI Taxonomy" id="1392005"/>
    <lineage>
        <taxon>Bacteria</taxon>
        <taxon>Pseudomonadati</taxon>
        <taxon>Pseudomonadota</taxon>
        <taxon>Betaproteobacteria</taxon>
        <taxon>Burkholderiales</taxon>
        <taxon>Comamonadaceae</taxon>
        <taxon>Comamonas</taxon>
    </lineage>
</organism>
<dbReference type="PROSITE" id="PS50112">
    <property type="entry name" value="PAS"/>
    <property type="match status" value="1"/>
</dbReference>
<feature type="domain" description="EAL" evidence="4">
    <location>
        <begin position="602"/>
        <end position="856"/>
    </location>
</feature>
<dbReference type="SMART" id="SM00267">
    <property type="entry name" value="GGDEF"/>
    <property type="match status" value="1"/>
</dbReference>
<dbReference type="InterPro" id="IPR003018">
    <property type="entry name" value="GAF"/>
</dbReference>
<dbReference type="InterPro" id="IPR000700">
    <property type="entry name" value="PAS-assoc_C"/>
</dbReference>
<feature type="domain" description="GGDEF" evidence="5">
    <location>
        <begin position="461"/>
        <end position="593"/>
    </location>
</feature>
<dbReference type="InterPro" id="IPR052155">
    <property type="entry name" value="Biofilm_reg_signaling"/>
</dbReference>
<dbReference type="SUPFAM" id="SSF55781">
    <property type="entry name" value="GAF domain-like"/>
    <property type="match status" value="1"/>
</dbReference>
<dbReference type="PROSITE" id="PS50113">
    <property type="entry name" value="PAC"/>
    <property type="match status" value="2"/>
</dbReference>
<evidence type="ECO:0000313" key="6">
    <source>
        <dbReference type="EMBL" id="AIJ48211.1"/>
    </source>
</evidence>
<dbReference type="Proteomes" id="UP000028782">
    <property type="component" value="Chromosome"/>
</dbReference>
<protein>
    <submittedName>
        <fullName evidence="6">Diguanylate cyclase</fullName>
    </submittedName>
</protein>
<dbReference type="Gene3D" id="3.30.70.270">
    <property type="match status" value="1"/>
</dbReference>
<dbReference type="CDD" id="cd01949">
    <property type="entry name" value="GGDEF"/>
    <property type="match status" value="1"/>
</dbReference>
<dbReference type="SMART" id="SM00086">
    <property type="entry name" value="PAC"/>
    <property type="match status" value="2"/>
</dbReference>
<evidence type="ECO:0000313" key="7">
    <source>
        <dbReference type="Proteomes" id="UP000028782"/>
    </source>
</evidence>
<dbReference type="PIRSF" id="PIRSF005925">
    <property type="entry name" value="Dos"/>
    <property type="match status" value="1"/>
</dbReference>